<dbReference type="CDD" id="cd14789">
    <property type="entry name" value="Tiki"/>
    <property type="match status" value="1"/>
</dbReference>
<keyword evidence="7 13" id="KW-0732">Signal</keyword>
<evidence type="ECO:0000256" key="2">
    <source>
        <dbReference type="ARBA" id="ARBA00001941"/>
    </source>
</evidence>
<keyword evidence="15" id="KW-1185">Reference proteome</keyword>
<feature type="signal peptide" evidence="13">
    <location>
        <begin position="1"/>
        <end position="22"/>
    </location>
</feature>
<evidence type="ECO:0000256" key="11">
    <source>
        <dbReference type="ARBA" id="ARBA00023136"/>
    </source>
</evidence>
<keyword evidence="12" id="KW-0325">Glycoprotein</keyword>
<evidence type="ECO:0000256" key="13">
    <source>
        <dbReference type="SAM" id="SignalP"/>
    </source>
</evidence>
<evidence type="ECO:0000256" key="4">
    <source>
        <dbReference type="ARBA" id="ARBA00022670"/>
    </source>
</evidence>
<evidence type="ECO:0000256" key="7">
    <source>
        <dbReference type="ARBA" id="ARBA00022729"/>
    </source>
</evidence>
<evidence type="ECO:0000256" key="10">
    <source>
        <dbReference type="ARBA" id="ARBA00023049"/>
    </source>
</evidence>
<organism evidence="14 15">
    <name type="scientific">Prevotella herbatica</name>
    <dbReference type="NCBI Taxonomy" id="2801997"/>
    <lineage>
        <taxon>Bacteria</taxon>
        <taxon>Pseudomonadati</taxon>
        <taxon>Bacteroidota</taxon>
        <taxon>Bacteroidia</taxon>
        <taxon>Bacteroidales</taxon>
        <taxon>Prevotellaceae</taxon>
        <taxon>Prevotella</taxon>
    </lineage>
</organism>
<evidence type="ECO:0000256" key="3">
    <source>
        <dbReference type="ARBA" id="ARBA00004479"/>
    </source>
</evidence>
<keyword evidence="10" id="KW-0482">Metalloprotease</keyword>
<keyword evidence="8" id="KW-0378">Hydrolase</keyword>
<keyword evidence="6" id="KW-0479">Metal-binding</keyword>
<dbReference type="InterPro" id="IPR002816">
    <property type="entry name" value="TraB/PrgY/GumN_fam"/>
</dbReference>
<protein>
    <submittedName>
        <fullName evidence="14">TraB/GumN family protein</fullName>
    </submittedName>
</protein>
<dbReference type="EMBL" id="AP024484">
    <property type="protein sequence ID" value="BCS86647.1"/>
    <property type="molecule type" value="Genomic_DNA"/>
</dbReference>
<feature type="chain" id="PRO_5046686385" evidence="13">
    <location>
        <begin position="23"/>
        <end position="327"/>
    </location>
</feature>
<evidence type="ECO:0000313" key="15">
    <source>
        <dbReference type="Proteomes" id="UP001319045"/>
    </source>
</evidence>
<dbReference type="PANTHER" id="PTHR31120">
    <property type="entry name" value="METALLOPROTEASE TIKI"/>
    <property type="match status" value="1"/>
</dbReference>
<keyword evidence="5" id="KW-0812">Transmembrane</keyword>
<keyword evidence="4" id="KW-0645">Protease</keyword>
<dbReference type="Proteomes" id="UP001319045">
    <property type="component" value="Chromosome"/>
</dbReference>
<dbReference type="InterPro" id="IPR040230">
    <property type="entry name" value="TIKI1/2-like"/>
</dbReference>
<comment type="cofactor">
    <cofactor evidence="1">
        <name>Mn(2+)</name>
        <dbReference type="ChEBI" id="CHEBI:29035"/>
    </cofactor>
</comment>
<reference evidence="14 15" key="1">
    <citation type="journal article" date="2022" name="Int. J. Syst. Evol. Microbiol.">
        <title>Prevotella herbatica sp. nov., a plant polysaccharide-decomposing anaerobic bacterium isolated from a methanogenic reactor.</title>
        <authorList>
            <person name="Uek A."/>
            <person name="Tonouchi A."/>
            <person name="Kaku N."/>
            <person name="Ueki K."/>
        </authorList>
    </citation>
    <scope>NUCLEOTIDE SEQUENCE [LARGE SCALE GENOMIC DNA]</scope>
    <source>
        <strain evidence="14 15">WR041</strain>
    </source>
</reference>
<proteinExistence type="predicted"/>
<dbReference type="Pfam" id="PF01963">
    <property type="entry name" value="TraB_PrgY_gumN"/>
    <property type="match status" value="1"/>
</dbReference>
<accession>A0ABM7P1K2</accession>
<evidence type="ECO:0000313" key="14">
    <source>
        <dbReference type="EMBL" id="BCS86647.1"/>
    </source>
</evidence>
<name>A0ABM7P1K2_9BACT</name>
<evidence type="ECO:0000256" key="1">
    <source>
        <dbReference type="ARBA" id="ARBA00001936"/>
    </source>
</evidence>
<keyword evidence="9" id="KW-1133">Transmembrane helix</keyword>
<evidence type="ECO:0000256" key="8">
    <source>
        <dbReference type="ARBA" id="ARBA00022801"/>
    </source>
</evidence>
<comment type="subcellular location">
    <subcellularLocation>
        <location evidence="3">Membrane</location>
        <topology evidence="3">Single-pass type I membrane protein</topology>
    </subcellularLocation>
</comment>
<gene>
    <name evidence="14" type="ORF">prwr041_25400</name>
</gene>
<evidence type="ECO:0000256" key="5">
    <source>
        <dbReference type="ARBA" id="ARBA00022692"/>
    </source>
</evidence>
<keyword evidence="11" id="KW-0472">Membrane</keyword>
<sequence>MNMFFRKCFIIILVMISNNLFAQTNLNTNTDTLSNKAGFLWEISGNGLTKKSYLFGTCHGDGYNFTKEEIFKFKGLADVFQKADVIGFESTMEPKPKHNKAADMLFYKWIRNPDPKYLMPRGIYYKRLCDSLAEFREIDKYLADKMFDTEYWKKKPSYWVSRIALSEFVKQRAGIQMVDKVLYNEAIKTKAKIIALDDDAVQLSLLHLSMNVGNGLDTVSLKKQVNILYICIHALNLMPDHPFQELTNLYLENDYYKMESYFDKSPIPESKEEKEILVRDRNKKWVPIIEKNISNHACLFAFGCRHMMGEYSIIKMLRDQGYTVKPV</sequence>
<evidence type="ECO:0000256" key="9">
    <source>
        <dbReference type="ARBA" id="ARBA00022989"/>
    </source>
</evidence>
<evidence type="ECO:0000256" key="6">
    <source>
        <dbReference type="ARBA" id="ARBA00022723"/>
    </source>
</evidence>
<comment type="cofactor">
    <cofactor evidence="2">
        <name>Co(2+)</name>
        <dbReference type="ChEBI" id="CHEBI:48828"/>
    </cofactor>
</comment>
<dbReference type="PANTHER" id="PTHR31120:SF6">
    <property type="entry name" value="METALLOPROTEASE TIKI HOMOLOG"/>
    <property type="match status" value="1"/>
</dbReference>
<evidence type="ECO:0000256" key="12">
    <source>
        <dbReference type="ARBA" id="ARBA00023180"/>
    </source>
</evidence>